<feature type="region of interest" description="Disordered" evidence="1">
    <location>
        <begin position="311"/>
        <end position="357"/>
    </location>
</feature>
<evidence type="ECO:0000313" key="2">
    <source>
        <dbReference type="WBParaSite" id="GPUH_0001322301-mRNA-1"/>
    </source>
</evidence>
<feature type="compositionally biased region" description="Basic and acidic residues" evidence="1">
    <location>
        <begin position="311"/>
        <end position="328"/>
    </location>
</feature>
<dbReference type="InterPro" id="IPR038538">
    <property type="entry name" value="MTERF_sf"/>
</dbReference>
<reference evidence="2" key="1">
    <citation type="submission" date="2016-06" db="UniProtKB">
        <authorList>
            <consortium name="WormBaseParasite"/>
        </authorList>
    </citation>
    <scope>IDENTIFICATION</scope>
</reference>
<dbReference type="AlphaFoldDB" id="A0A183DWW7"/>
<feature type="compositionally biased region" description="Basic residues" evidence="1">
    <location>
        <begin position="329"/>
        <end position="342"/>
    </location>
</feature>
<organism evidence="2">
    <name type="scientific">Gongylonema pulchrum</name>
    <dbReference type="NCBI Taxonomy" id="637853"/>
    <lineage>
        <taxon>Eukaryota</taxon>
        <taxon>Metazoa</taxon>
        <taxon>Ecdysozoa</taxon>
        <taxon>Nematoda</taxon>
        <taxon>Chromadorea</taxon>
        <taxon>Rhabditida</taxon>
        <taxon>Spirurina</taxon>
        <taxon>Spiruromorpha</taxon>
        <taxon>Spiruroidea</taxon>
        <taxon>Gongylonematidae</taxon>
        <taxon>Gongylonema</taxon>
    </lineage>
</organism>
<sequence>LASSSGEAGHGTNNQIGDDRLNCATSSVEECGTNSSNSEQPDGQAVVADQLSPRKLVETIVAKLRANGKTCILPVNDEAAMEAIVEPFKLLIDIGILPEFLVDACISVPQLFISLALKGETSIQIIELIVNFCEFTYEDSIRFFATYNDELMFVGPEEMQKCLEVLETYGFKNKAIGNVIRSCPALIFAEKSEQLAQNAENLFSHFTKNQAEDKIEYIYCHMLMEGEDFAGCTKLASLSLNELMDRHELLLKTGIYKTPDPRRPQLKSVSSFNADNPKLKKIVDSNAEEFATRVAQITVEEWRLFQELQEKKRDVESPGEERPFERVKPSMRKQLERRKKLSSLRDHEKFESYDERY</sequence>
<dbReference type="WBParaSite" id="GPUH_0001322301-mRNA-1">
    <property type="protein sequence ID" value="GPUH_0001322301-mRNA-1"/>
    <property type="gene ID" value="GPUH_0001322301"/>
</dbReference>
<evidence type="ECO:0000256" key="1">
    <source>
        <dbReference type="SAM" id="MobiDB-lite"/>
    </source>
</evidence>
<accession>A0A183DWW7</accession>
<protein>
    <submittedName>
        <fullName evidence="2">CUE domain-containing protein</fullName>
    </submittedName>
</protein>
<name>A0A183DWW7_9BILA</name>
<feature type="compositionally biased region" description="Polar residues" evidence="1">
    <location>
        <begin position="1"/>
        <end position="16"/>
    </location>
</feature>
<feature type="region of interest" description="Disordered" evidence="1">
    <location>
        <begin position="1"/>
        <end position="20"/>
    </location>
</feature>
<feature type="compositionally biased region" description="Basic and acidic residues" evidence="1">
    <location>
        <begin position="343"/>
        <end position="357"/>
    </location>
</feature>
<dbReference type="Gene3D" id="1.25.70.10">
    <property type="entry name" value="Transcription termination factor 3, mitochondrial"/>
    <property type="match status" value="1"/>
</dbReference>
<proteinExistence type="predicted"/>